<name>A0A646HNK6_9BACT</name>
<reference evidence="2" key="1">
    <citation type="submission" date="2019-09" db="EMBL/GenBank/DDBJ databases">
        <title>Distinct polysaccharide growth profiles of human intestinal Prevotella copri isolates.</title>
        <authorList>
            <person name="Fehlner-Peach H."/>
            <person name="Magnabosco C."/>
            <person name="Raghavan V."/>
            <person name="Scher J.U."/>
            <person name="Tett A."/>
            <person name="Cox L.M."/>
            <person name="Gottsegen C."/>
            <person name="Watters A."/>
            <person name="Wiltshire- Gordon J.D."/>
            <person name="Segata N."/>
            <person name="Bonneau R."/>
            <person name="Littman D.R."/>
        </authorList>
    </citation>
    <scope>NUCLEOTIDE SEQUENCE [LARGE SCALE GENOMIC DNA]</scope>
    <source>
        <strain evidence="2">iP54</strain>
    </source>
</reference>
<comment type="caution">
    <text evidence="1">The sequence shown here is derived from an EMBL/GenBank/DDBJ whole genome shotgun (WGS) entry which is preliminary data.</text>
</comment>
<accession>A0A646HNK6</accession>
<evidence type="ECO:0000313" key="1">
    <source>
        <dbReference type="EMBL" id="MQN88817.1"/>
    </source>
</evidence>
<evidence type="ECO:0000313" key="2">
    <source>
        <dbReference type="Proteomes" id="UP000420635"/>
    </source>
</evidence>
<sequence>MNKKFQLNQLFASYAQFCNCAPGADTSADFDSLQGSAVAARKRIVAIIGNNTFSDIVNIEEEESGIKDFLRAAMANLTLATQIIFDAVNRRKNDINLYKYEMEGMKRSYMENYFNAMDSLISELTEEISAEDPEDIRLAMEDWRKTNYYKMLSKLKVVTADEFDEIYPIDLSYLFFFRCVPLQKEVLDESIGAYFDRLEQGGEDQTFAEFAQKALPMLKRALVKKTVAKALRRFDILEFPATIRNLFDDNTATRSGSDEASRALQLATQLDGEVEDLLHNVDMLLDAQEGNDFLSFSAENRPDDNMYLMP</sequence>
<dbReference type="EMBL" id="VZBQ01000029">
    <property type="protein sequence ID" value="MQN88817.1"/>
    <property type="molecule type" value="Genomic_DNA"/>
</dbReference>
<organism evidence="1 2">
    <name type="scientific">Segatella copri</name>
    <dbReference type="NCBI Taxonomy" id="165179"/>
    <lineage>
        <taxon>Bacteria</taxon>
        <taxon>Pseudomonadati</taxon>
        <taxon>Bacteroidota</taxon>
        <taxon>Bacteroidia</taxon>
        <taxon>Bacteroidales</taxon>
        <taxon>Prevotellaceae</taxon>
        <taxon>Segatella</taxon>
    </lineage>
</organism>
<dbReference type="AlphaFoldDB" id="A0A646HNK6"/>
<dbReference type="Proteomes" id="UP000420635">
    <property type="component" value="Unassembled WGS sequence"/>
</dbReference>
<protein>
    <submittedName>
        <fullName evidence="1">Uncharacterized protein</fullName>
    </submittedName>
</protein>
<proteinExistence type="predicted"/>
<dbReference type="RefSeq" id="WP_153114015.1">
    <property type="nucleotide sequence ID" value="NZ_VZAS01000179.1"/>
</dbReference>
<gene>
    <name evidence="1" type="ORF">F7D59_02815</name>
</gene>